<evidence type="ECO:0000313" key="1">
    <source>
        <dbReference type="EMBL" id="CAD9059905.1"/>
    </source>
</evidence>
<name>A0A7S1K1H9_9ALVE</name>
<protein>
    <recommendedName>
        <fullName evidence="2">PARP catalytic domain-containing protein</fullName>
    </recommendedName>
</protein>
<sequence length="157" mass="17327">MPRCRATGCTEDHSQHYCRVCRTKDSDHRASNCPTLRAICTAGRCIGYHQTSTERGLQIKQSGVMQPSASGAAGCGIYFAIRQNETERKAKQKGCMVTAEITMSKPKTVWRADSSNETYESLSAEGYDGAIVHGYWSGGEIVVYRPEQVRVLSVEDI</sequence>
<dbReference type="AlphaFoldDB" id="A0A7S1K1H9"/>
<organism evidence="1">
    <name type="scientific">Vitrella brassicaformis</name>
    <dbReference type="NCBI Taxonomy" id="1169539"/>
    <lineage>
        <taxon>Eukaryota</taxon>
        <taxon>Sar</taxon>
        <taxon>Alveolata</taxon>
        <taxon>Colpodellida</taxon>
        <taxon>Vitrellaceae</taxon>
        <taxon>Vitrella</taxon>
    </lineage>
</organism>
<dbReference type="EMBL" id="HBGB01025770">
    <property type="protein sequence ID" value="CAD9059905.1"/>
    <property type="molecule type" value="Transcribed_RNA"/>
</dbReference>
<accession>A0A7S1K1H9</accession>
<reference evidence="1" key="1">
    <citation type="submission" date="2021-01" db="EMBL/GenBank/DDBJ databases">
        <authorList>
            <person name="Corre E."/>
            <person name="Pelletier E."/>
            <person name="Niang G."/>
            <person name="Scheremetjew M."/>
            <person name="Finn R."/>
            <person name="Kale V."/>
            <person name="Holt S."/>
            <person name="Cochrane G."/>
            <person name="Meng A."/>
            <person name="Brown T."/>
            <person name="Cohen L."/>
        </authorList>
    </citation>
    <scope>NUCLEOTIDE SEQUENCE</scope>
    <source>
        <strain evidence="1">CCMP3346</strain>
    </source>
</reference>
<proteinExistence type="predicted"/>
<evidence type="ECO:0008006" key="2">
    <source>
        <dbReference type="Google" id="ProtNLM"/>
    </source>
</evidence>
<gene>
    <name evidence="1" type="ORF">VBRA1451_LOCUS14975</name>
</gene>
<dbReference type="Gene3D" id="3.90.228.10">
    <property type="match status" value="1"/>
</dbReference>